<organism evidence="5 6">
    <name type="scientific">Paramarasmius palmivorus</name>
    <dbReference type="NCBI Taxonomy" id="297713"/>
    <lineage>
        <taxon>Eukaryota</taxon>
        <taxon>Fungi</taxon>
        <taxon>Dikarya</taxon>
        <taxon>Basidiomycota</taxon>
        <taxon>Agaricomycotina</taxon>
        <taxon>Agaricomycetes</taxon>
        <taxon>Agaricomycetidae</taxon>
        <taxon>Agaricales</taxon>
        <taxon>Marasmiineae</taxon>
        <taxon>Marasmiaceae</taxon>
        <taxon>Paramarasmius</taxon>
    </lineage>
</organism>
<feature type="domain" description="FAD-binding" evidence="4">
    <location>
        <begin position="131"/>
        <end position="334"/>
    </location>
</feature>
<dbReference type="GO" id="GO:0044550">
    <property type="term" value="P:secondary metabolite biosynthetic process"/>
    <property type="evidence" value="ECO:0007669"/>
    <property type="project" value="TreeGrafter"/>
</dbReference>
<dbReference type="GO" id="GO:0071949">
    <property type="term" value="F:FAD binding"/>
    <property type="evidence" value="ECO:0007669"/>
    <property type="project" value="InterPro"/>
</dbReference>
<proteinExistence type="predicted"/>
<name>A0AAW0E464_9AGAR</name>
<gene>
    <name evidence="5" type="ORF">VNI00_002216</name>
</gene>
<dbReference type="AlphaFoldDB" id="A0AAW0E464"/>
<dbReference type="EMBL" id="JAYKXP010000005">
    <property type="protein sequence ID" value="KAK7058580.1"/>
    <property type="molecule type" value="Genomic_DNA"/>
</dbReference>
<keyword evidence="2" id="KW-0274">FAD</keyword>
<dbReference type="InterPro" id="IPR036188">
    <property type="entry name" value="FAD/NAD-bd_sf"/>
</dbReference>
<accession>A0AAW0E464</accession>
<dbReference type="Pfam" id="PF01494">
    <property type="entry name" value="FAD_binding_3"/>
    <property type="match status" value="1"/>
</dbReference>
<sequence>MPLKDFSVAVVGGGVCGLAAAYALSRAGPNAIRALEVLGLLQPLLSRVGPSELKTRFTKFISGSARHELIFDYETAMAHPEKHAGLGLHRAVFLDMLLDLLNPSTIHLQKRCIEIEPRDSGGVVISFADGSTYEADVVIGADGIRSVTRDFVIGQESPSPLVFTNTVAYRGLANHDELIRSGIQSDLGKGPLYFISPGKINLVAFASDHQKPLVPELPLPWVDSVSKEEVKNTFSECGPDTKILIDHLNMPNKWSIHACMPPLTSYVRGKVVLVGDAAHGMLPFLGAGAGQGIEDVVLLTELLAHAQTRKDNIKDVLAVYDIVRPPRANYVLEASTRAGQIYGDTNPVQDDFCKMARQLERIWGHDIGEDVVACIQMLCDRGIFASNTSE</sequence>
<protein>
    <recommendedName>
        <fullName evidence="4">FAD-binding domain-containing protein</fullName>
    </recommendedName>
</protein>
<dbReference type="InterPro" id="IPR002938">
    <property type="entry name" value="FAD-bd"/>
</dbReference>
<dbReference type="InterPro" id="IPR051104">
    <property type="entry name" value="FAD_monoxygenase"/>
</dbReference>
<evidence type="ECO:0000256" key="1">
    <source>
        <dbReference type="ARBA" id="ARBA00022630"/>
    </source>
</evidence>
<dbReference type="Proteomes" id="UP001383192">
    <property type="component" value="Unassembled WGS sequence"/>
</dbReference>
<reference evidence="5 6" key="1">
    <citation type="submission" date="2024-01" db="EMBL/GenBank/DDBJ databases">
        <title>A draft genome for a cacao thread blight-causing isolate of Paramarasmius palmivorus.</title>
        <authorList>
            <person name="Baruah I.K."/>
            <person name="Bukari Y."/>
            <person name="Amoako-Attah I."/>
            <person name="Meinhardt L.W."/>
            <person name="Bailey B.A."/>
            <person name="Cohen S.P."/>
        </authorList>
    </citation>
    <scope>NUCLEOTIDE SEQUENCE [LARGE SCALE GENOMIC DNA]</scope>
    <source>
        <strain evidence="5 6">GH-12</strain>
    </source>
</reference>
<keyword evidence="1" id="KW-0285">Flavoprotein</keyword>
<dbReference type="PANTHER" id="PTHR46720">
    <property type="entry name" value="HYDROXYLASE, PUTATIVE (AFU_ORTHOLOGUE AFUA_3G01460)-RELATED"/>
    <property type="match status" value="1"/>
</dbReference>
<dbReference type="GO" id="GO:0016491">
    <property type="term" value="F:oxidoreductase activity"/>
    <property type="evidence" value="ECO:0007669"/>
    <property type="project" value="UniProtKB-KW"/>
</dbReference>
<comment type="caution">
    <text evidence="5">The sequence shown here is derived from an EMBL/GenBank/DDBJ whole genome shotgun (WGS) entry which is preliminary data.</text>
</comment>
<dbReference type="SUPFAM" id="SSF51905">
    <property type="entry name" value="FAD/NAD(P)-binding domain"/>
    <property type="match status" value="1"/>
</dbReference>
<keyword evidence="6" id="KW-1185">Reference proteome</keyword>
<dbReference type="PANTHER" id="PTHR46720:SF3">
    <property type="entry name" value="FAD-BINDING DOMAIN-CONTAINING PROTEIN-RELATED"/>
    <property type="match status" value="1"/>
</dbReference>
<keyword evidence="3" id="KW-0560">Oxidoreductase</keyword>
<evidence type="ECO:0000256" key="2">
    <source>
        <dbReference type="ARBA" id="ARBA00022827"/>
    </source>
</evidence>
<evidence type="ECO:0000259" key="4">
    <source>
        <dbReference type="Pfam" id="PF01494"/>
    </source>
</evidence>
<dbReference type="PRINTS" id="PR00420">
    <property type="entry name" value="RNGMNOXGNASE"/>
</dbReference>
<evidence type="ECO:0000313" key="6">
    <source>
        <dbReference type="Proteomes" id="UP001383192"/>
    </source>
</evidence>
<evidence type="ECO:0000256" key="3">
    <source>
        <dbReference type="ARBA" id="ARBA00023002"/>
    </source>
</evidence>
<evidence type="ECO:0000313" key="5">
    <source>
        <dbReference type="EMBL" id="KAK7058580.1"/>
    </source>
</evidence>
<dbReference type="Gene3D" id="3.50.50.60">
    <property type="entry name" value="FAD/NAD(P)-binding domain"/>
    <property type="match status" value="1"/>
</dbReference>